<gene>
    <name evidence="1" type="primary">Acey_s0044.g979</name>
    <name evidence="1" type="ORF">Y032_0044g979</name>
</gene>
<keyword evidence="2" id="KW-1185">Reference proteome</keyword>
<evidence type="ECO:0000313" key="2">
    <source>
        <dbReference type="Proteomes" id="UP000024635"/>
    </source>
</evidence>
<organism evidence="1 2">
    <name type="scientific">Ancylostoma ceylanicum</name>
    <dbReference type="NCBI Taxonomy" id="53326"/>
    <lineage>
        <taxon>Eukaryota</taxon>
        <taxon>Metazoa</taxon>
        <taxon>Ecdysozoa</taxon>
        <taxon>Nematoda</taxon>
        <taxon>Chromadorea</taxon>
        <taxon>Rhabditida</taxon>
        <taxon>Rhabditina</taxon>
        <taxon>Rhabditomorpha</taxon>
        <taxon>Strongyloidea</taxon>
        <taxon>Ancylostomatidae</taxon>
        <taxon>Ancylostomatinae</taxon>
        <taxon>Ancylostoma</taxon>
    </lineage>
</organism>
<dbReference type="OrthoDB" id="10057701at2759"/>
<dbReference type="Proteomes" id="UP000024635">
    <property type="component" value="Unassembled WGS sequence"/>
</dbReference>
<proteinExistence type="predicted"/>
<sequence length="139" mass="15688">MCCVQVGVIYQIECLECNAVYTGETGKALGVRDPLHHLSPTPIHGSTRSFVFCRQFSAVSTYGGIQELTAPQTSLAMDARRRLVLRMSPRFRHRAHSPIVTCRIILRVMKFLCECTQQPMIHVWALCDCCFGAHICRMT</sequence>
<dbReference type="EMBL" id="JARK01001380">
    <property type="protein sequence ID" value="EYC13413.1"/>
    <property type="molecule type" value="Genomic_DNA"/>
</dbReference>
<comment type="caution">
    <text evidence="1">The sequence shown here is derived from an EMBL/GenBank/DDBJ whole genome shotgun (WGS) entry which is preliminary data.</text>
</comment>
<protein>
    <submittedName>
        <fullName evidence="1">Uncharacterized protein</fullName>
    </submittedName>
</protein>
<name>A0A016UFM4_9BILA</name>
<dbReference type="AlphaFoldDB" id="A0A016UFM4"/>
<accession>A0A016UFM4</accession>
<reference evidence="2" key="1">
    <citation type="journal article" date="2015" name="Nat. Genet.">
        <title>The genome and transcriptome of the zoonotic hookworm Ancylostoma ceylanicum identify infection-specific gene families.</title>
        <authorList>
            <person name="Schwarz E.M."/>
            <person name="Hu Y."/>
            <person name="Antoshechkin I."/>
            <person name="Miller M.M."/>
            <person name="Sternberg P.W."/>
            <person name="Aroian R.V."/>
        </authorList>
    </citation>
    <scope>NUCLEOTIDE SEQUENCE</scope>
    <source>
        <strain evidence="2">HY135</strain>
    </source>
</reference>
<evidence type="ECO:0000313" key="1">
    <source>
        <dbReference type="EMBL" id="EYC13413.1"/>
    </source>
</evidence>